<name>A0A109RET9_9LACT</name>
<sequence>MTVKLLAIDMDETLLRSDKTYDAAAFLEIVQDLQKRGVVVCIASGNSLSKLEYYLSGSLQDLVYLAGENGNVIEKDGQRIEEKVIALDDLLALDREVHANPYYSSLVSAGDRFYSTRLLEENEANIRIYCPDIISLSSYAELEDLGHHPVKLAVNSFEGLAANKEFVTQMNAKFPRITGVTSATMWMDFINADGGKGSAVRYLQDKYQIQPEETMAFGDSLNDASMMGEVGYSVAMSNADPDLKSLCRYEIGSNNEGAVLQVLNRYLEAGNLDFMEEFVRSAD</sequence>
<dbReference type="SFLD" id="SFLDG01140">
    <property type="entry name" value="C2.B:_Phosphomannomutase_and_P"/>
    <property type="match status" value="1"/>
</dbReference>
<dbReference type="RefSeq" id="WP_067973685.1">
    <property type="nucleotide sequence ID" value="NZ_CAJHKM010000005.1"/>
</dbReference>
<dbReference type="SUPFAM" id="SSF56784">
    <property type="entry name" value="HAD-like"/>
    <property type="match status" value="1"/>
</dbReference>
<evidence type="ECO:0000313" key="4">
    <source>
        <dbReference type="Proteomes" id="UP000234239"/>
    </source>
</evidence>
<evidence type="ECO:0000313" key="2">
    <source>
        <dbReference type="EMBL" id="PKZ20785.1"/>
    </source>
</evidence>
<dbReference type="PANTHER" id="PTHR10000">
    <property type="entry name" value="PHOSPHOSERINE PHOSPHATASE"/>
    <property type="match status" value="1"/>
</dbReference>
<protein>
    <submittedName>
        <fullName evidence="2">HAD family phosphatase</fullName>
    </submittedName>
</protein>
<reference evidence="1 3" key="1">
    <citation type="journal article" date="2016" name="Genome Announc.">
        <title>Complete Genome Sequences of Aerococcus christensenii CCUG 28831T, Aerococcus sanguinicola CCUG 43001T, Aerococcus urinae CCUG 36881T, Aerococcus urinaeequi CCUG 28094T, Aerococcus urinaehominis CCUG 42038 BT, and Aerococcus viridans CCUG 4311T.</title>
        <authorList>
            <person name="Carkaci D."/>
            <person name="Dargis R."/>
            <person name="Nielsen X.C."/>
            <person name="Skovgaard O."/>
            <person name="Fuursted K."/>
            <person name="Christensen J.J."/>
        </authorList>
    </citation>
    <scope>NUCLEOTIDE SEQUENCE [LARGE SCALE GENOMIC DNA]</scope>
    <source>
        <strain evidence="1 3">CCUG43001</strain>
    </source>
</reference>
<dbReference type="GO" id="GO:0016791">
    <property type="term" value="F:phosphatase activity"/>
    <property type="evidence" value="ECO:0007669"/>
    <property type="project" value="TreeGrafter"/>
</dbReference>
<dbReference type="PANTHER" id="PTHR10000:SF53">
    <property type="entry name" value="5-AMINO-6-(5-PHOSPHO-D-RIBITYLAMINO)URACIL PHOSPHATASE YBJI-RELATED"/>
    <property type="match status" value="1"/>
</dbReference>
<dbReference type="GO" id="GO:0005829">
    <property type="term" value="C:cytosol"/>
    <property type="evidence" value="ECO:0007669"/>
    <property type="project" value="TreeGrafter"/>
</dbReference>
<dbReference type="Gene3D" id="3.40.50.1000">
    <property type="entry name" value="HAD superfamily/HAD-like"/>
    <property type="match status" value="1"/>
</dbReference>
<dbReference type="OrthoDB" id="9814970at2"/>
<dbReference type="SFLD" id="SFLDS00003">
    <property type="entry name" value="Haloacid_Dehalogenase"/>
    <property type="match status" value="1"/>
</dbReference>
<dbReference type="Proteomes" id="UP000234239">
    <property type="component" value="Unassembled WGS sequence"/>
</dbReference>
<reference evidence="3" key="2">
    <citation type="submission" date="2016-01" db="EMBL/GenBank/DDBJ databases">
        <title>Six Aerococcus type strain genome sequencing and assembly using PacBio and Illumina Hiseq.</title>
        <authorList>
            <person name="Carkaci D."/>
            <person name="Dargis R."/>
            <person name="Nielsen X.C."/>
            <person name="Skovgaard O."/>
            <person name="Fuursted K."/>
            <person name="Christensen J.J."/>
        </authorList>
    </citation>
    <scope>NUCLEOTIDE SEQUENCE [LARGE SCALE GENOMIC DNA]</scope>
    <source>
        <strain evidence="3">CCUG43001</strain>
    </source>
</reference>
<dbReference type="AlphaFoldDB" id="A0A109RET9"/>
<dbReference type="PROSITE" id="PS01229">
    <property type="entry name" value="COF_2"/>
    <property type="match status" value="1"/>
</dbReference>
<dbReference type="EMBL" id="CP014160">
    <property type="protein sequence ID" value="AMB94016.1"/>
    <property type="molecule type" value="Genomic_DNA"/>
</dbReference>
<dbReference type="InterPro" id="IPR006379">
    <property type="entry name" value="HAD-SF_hydro_IIB"/>
</dbReference>
<accession>A0A109RET9</accession>
<proteinExistence type="predicted"/>
<keyword evidence="3" id="KW-1185">Reference proteome</keyword>
<dbReference type="NCBIfam" id="TIGR01484">
    <property type="entry name" value="HAD-SF-IIB"/>
    <property type="match status" value="1"/>
</dbReference>
<dbReference type="Pfam" id="PF08282">
    <property type="entry name" value="Hydrolase_3"/>
    <property type="match status" value="1"/>
</dbReference>
<dbReference type="GeneID" id="92903270"/>
<evidence type="ECO:0000313" key="3">
    <source>
        <dbReference type="Proteomes" id="UP000069912"/>
    </source>
</evidence>
<organism evidence="1 3">
    <name type="scientific">Aerococcus sanguinicola</name>
    <dbReference type="NCBI Taxonomy" id="119206"/>
    <lineage>
        <taxon>Bacteria</taxon>
        <taxon>Bacillati</taxon>
        <taxon>Bacillota</taxon>
        <taxon>Bacilli</taxon>
        <taxon>Lactobacillales</taxon>
        <taxon>Aerococcaceae</taxon>
        <taxon>Aerococcus</taxon>
    </lineage>
</organism>
<dbReference type="Proteomes" id="UP000069912">
    <property type="component" value="Chromosome"/>
</dbReference>
<gene>
    <name evidence="1" type="ORF">AWM72_04190</name>
    <name evidence="2" type="ORF">CYJ28_09190</name>
</gene>
<dbReference type="KEGG" id="asan:AWM72_04190"/>
<dbReference type="InterPro" id="IPR023214">
    <property type="entry name" value="HAD_sf"/>
</dbReference>
<dbReference type="InterPro" id="IPR036412">
    <property type="entry name" value="HAD-like_sf"/>
</dbReference>
<reference evidence="2 4" key="3">
    <citation type="submission" date="2017-12" db="EMBL/GenBank/DDBJ databases">
        <title>Phylogenetic diversity of female urinary microbiome.</title>
        <authorList>
            <person name="Thomas-White K."/>
            <person name="Wolfe A.J."/>
        </authorList>
    </citation>
    <scope>NUCLEOTIDE SEQUENCE [LARGE SCALE GENOMIC DNA]</scope>
    <source>
        <strain evidence="2 4">UMB0139</strain>
    </source>
</reference>
<dbReference type="EMBL" id="PKGY01000006">
    <property type="protein sequence ID" value="PKZ20785.1"/>
    <property type="molecule type" value="Genomic_DNA"/>
</dbReference>
<dbReference type="Gene3D" id="3.30.1240.10">
    <property type="match status" value="1"/>
</dbReference>
<dbReference type="GO" id="GO:0000287">
    <property type="term" value="F:magnesium ion binding"/>
    <property type="evidence" value="ECO:0007669"/>
    <property type="project" value="TreeGrafter"/>
</dbReference>
<evidence type="ECO:0000313" key="1">
    <source>
        <dbReference type="EMBL" id="AMB94016.1"/>
    </source>
</evidence>